<dbReference type="RefSeq" id="WP_045923501.1">
    <property type="nucleotide sequence ID" value="NZ_JBHTHW010000006.1"/>
</dbReference>
<organism evidence="2 3">
    <name type="scientific">Bombilactobacillus mellis</name>
    <dbReference type="NCBI Taxonomy" id="1218508"/>
    <lineage>
        <taxon>Bacteria</taxon>
        <taxon>Bacillati</taxon>
        <taxon>Bacillota</taxon>
        <taxon>Bacilli</taxon>
        <taxon>Lactobacillales</taxon>
        <taxon>Lactobacillaceae</taxon>
        <taxon>Bombilactobacillus</taxon>
    </lineage>
</organism>
<dbReference type="EMBL" id="JXBZ01000015">
    <property type="protein sequence ID" value="KJY48077.1"/>
    <property type="molecule type" value="Genomic_DNA"/>
</dbReference>
<evidence type="ECO:0000313" key="3">
    <source>
        <dbReference type="Proteomes" id="UP000033695"/>
    </source>
</evidence>
<dbReference type="HOGENOM" id="CLU_1803726_0_0_9"/>
<dbReference type="AlphaFoldDB" id="A0A0F4KN42"/>
<dbReference type="Proteomes" id="UP000033695">
    <property type="component" value="Unassembled WGS sequence"/>
</dbReference>
<comment type="caution">
    <text evidence="2">The sequence shown here is derived from an EMBL/GenBank/DDBJ whole genome shotgun (WGS) entry which is preliminary data.</text>
</comment>
<sequence length="143" mass="16471">MAQKRQFNFVSEKKEKIDQLVKKPTNEPKEVNINGAYNFSSGQYKTNDLNTTNPPTRKKQGRPIVVTDPRYKVSRPKKIAPALESKLACLQSYMTEFADENKRISFNKLVDTLADSYIETKLGADIKKSLKEKIEKEFRNLKV</sequence>
<proteinExistence type="predicted"/>
<keyword evidence="3" id="KW-1185">Reference proteome</keyword>
<evidence type="ECO:0000256" key="1">
    <source>
        <dbReference type="SAM" id="MobiDB-lite"/>
    </source>
</evidence>
<feature type="compositionally biased region" description="Polar residues" evidence="1">
    <location>
        <begin position="42"/>
        <end position="55"/>
    </location>
</feature>
<dbReference type="PATRIC" id="fig|1218508.4.peg.1638"/>
<feature type="region of interest" description="Disordered" evidence="1">
    <location>
        <begin position="42"/>
        <end position="62"/>
    </location>
</feature>
<gene>
    <name evidence="2" type="ORF">JG29_15920</name>
</gene>
<reference evidence="2 3" key="1">
    <citation type="submission" date="2014-12" db="EMBL/GenBank/DDBJ databases">
        <title>Comparative genomics of the lactic acid bacteria isolated from the honey bee gut.</title>
        <authorList>
            <person name="Ellegaard K.M."/>
            <person name="Tamarit D."/>
            <person name="Javelind E."/>
            <person name="Olofsson T."/>
            <person name="Andersson S.G."/>
            <person name="Vasquez A."/>
        </authorList>
    </citation>
    <scope>NUCLEOTIDE SEQUENCE [LARGE SCALE GENOMIC DNA]</scope>
    <source>
        <strain evidence="2 3">Hon2</strain>
    </source>
</reference>
<name>A0A0F4KN42_9LACO</name>
<protein>
    <submittedName>
        <fullName evidence="2">Uncharacterized protein</fullName>
    </submittedName>
</protein>
<evidence type="ECO:0000313" key="2">
    <source>
        <dbReference type="EMBL" id="KJY48077.1"/>
    </source>
</evidence>
<accession>A0A0F4KN42</accession>